<comment type="caution">
    <text evidence="2">The sequence shown here is derived from an EMBL/GenBank/DDBJ whole genome shotgun (WGS) entry which is preliminary data.</text>
</comment>
<dbReference type="InterPro" id="IPR025962">
    <property type="entry name" value="SdpI/YhfL"/>
</dbReference>
<keyword evidence="1" id="KW-1133">Transmembrane helix</keyword>
<reference evidence="2 3" key="1">
    <citation type="journal article" date="2019" name="Microorganisms">
        <title>Systematic Affiliation and Genome Analysis of Subtercola vilae DB165(T) with Particular Emphasis on Cold Adaptation of an Isolate from a High-Altitude Cold Volcano Lake.</title>
        <authorList>
            <person name="Villalobos A.S."/>
            <person name="Wiese J."/>
            <person name="Imhoff J.F."/>
            <person name="Dorador C."/>
            <person name="Keller A."/>
            <person name="Hentschel U."/>
        </authorList>
    </citation>
    <scope>NUCLEOTIDE SEQUENCE [LARGE SCALE GENOMIC DNA]</scope>
    <source>
        <strain evidence="2 3">DB165</strain>
    </source>
</reference>
<name>A0A4T2BHJ6_9MICO</name>
<sequence length="111" mass="11368">MNSAPDTAVGYILVAAMLLIAVVDQLAAVGRIRRNGFVGMRIPPTMASDEAWLAGHRAAAVPLWVGFALTAVVAVGATLMGAGSIPSIVLFALTLAWAVVAAWRGANRGAL</sequence>
<feature type="transmembrane region" description="Helical" evidence="1">
    <location>
        <begin position="61"/>
        <end position="82"/>
    </location>
</feature>
<evidence type="ECO:0000313" key="2">
    <source>
        <dbReference type="EMBL" id="TIH29281.1"/>
    </source>
</evidence>
<feature type="transmembrane region" description="Helical" evidence="1">
    <location>
        <begin position="12"/>
        <end position="32"/>
    </location>
</feature>
<keyword evidence="3" id="KW-1185">Reference proteome</keyword>
<gene>
    <name evidence="2" type="ORF">D4765_18010</name>
</gene>
<feature type="transmembrane region" description="Helical" evidence="1">
    <location>
        <begin position="88"/>
        <end position="106"/>
    </location>
</feature>
<dbReference type="Pfam" id="PF13630">
    <property type="entry name" value="SdpI"/>
    <property type="match status" value="1"/>
</dbReference>
<dbReference type="OrthoDB" id="4422940at2"/>
<proteinExistence type="predicted"/>
<dbReference type="Proteomes" id="UP000306192">
    <property type="component" value="Unassembled WGS sequence"/>
</dbReference>
<dbReference type="EMBL" id="QYRT01000062">
    <property type="protein sequence ID" value="TIH29281.1"/>
    <property type="molecule type" value="Genomic_DNA"/>
</dbReference>
<evidence type="ECO:0000313" key="3">
    <source>
        <dbReference type="Proteomes" id="UP000306192"/>
    </source>
</evidence>
<evidence type="ECO:0000256" key="1">
    <source>
        <dbReference type="SAM" id="Phobius"/>
    </source>
</evidence>
<accession>A0A4T2BHJ6</accession>
<organism evidence="2 3">
    <name type="scientific">Subtercola vilae</name>
    <dbReference type="NCBI Taxonomy" id="2056433"/>
    <lineage>
        <taxon>Bacteria</taxon>
        <taxon>Bacillati</taxon>
        <taxon>Actinomycetota</taxon>
        <taxon>Actinomycetes</taxon>
        <taxon>Micrococcales</taxon>
        <taxon>Microbacteriaceae</taxon>
        <taxon>Subtercola</taxon>
    </lineage>
</organism>
<dbReference type="RefSeq" id="WP_136643690.1">
    <property type="nucleotide sequence ID" value="NZ_QYRT01000062.1"/>
</dbReference>
<protein>
    <submittedName>
        <fullName evidence="2">SdpI family protein</fullName>
    </submittedName>
</protein>
<keyword evidence="1" id="KW-0812">Transmembrane</keyword>
<keyword evidence="1" id="KW-0472">Membrane</keyword>
<dbReference type="AlphaFoldDB" id="A0A4T2BHJ6"/>